<feature type="compositionally biased region" description="Low complexity" evidence="2">
    <location>
        <begin position="46"/>
        <end position="61"/>
    </location>
</feature>
<evidence type="ECO:0000313" key="5">
    <source>
        <dbReference type="EMBL" id="CAE7355787.1"/>
    </source>
</evidence>
<feature type="region of interest" description="Disordered" evidence="2">
    <location>
        <begin position="141"/>
        <end position="219"/>
    </location>
</feature>
<reference evidence="5" key="1">
    <citation type="submission" date="2021-02" db="EMBL/GenBank/DDBJ databases">
        <authorList>
            <person name="Dougan E. K."/>
            <person name="Rhodes N."/>
            <person name="Thang M."/>
            <person name="Chan C."/>
        </authorList>
    </citation>
    <scope>NUCLEOTIDE SEQUENCE</scope>
</reference>
<feature type="region of interest" description="Disordered" evidence="2">
    <location>
        <begin position="37"/>
        <end position="63"/>
    </location>
</feature>
<feature type="region of interest" description="Disordered" evidence="2">
    <location>
        <begin position="797"/>
        <end position="862"/>
    </location>
</feature>
<evidence type="ECO:0000259" key="4">
    <source>
        <dbReference type="PROSITE" id="PS50802"/>
    </source>
</evidence>
<feature type="compositionally biased region" description="Polar residues" evidence="2">
    <location>
        <begin position="141"/>
        <end position="156"/>
    </location>
</feature>
<feature type="domain" description="C2H2-type" evidence="3">
    <location>
        <begin position="1060"/>
        <end position="1088"/>
    </location>
</feature>
<accession>A0A812Q2E2</accession>
<feature type="region of interest" description="Disordered" evidence="2">
    <location>
        <begin position="568"/>
        <end position="618"/>
    </location>
</feature>
<keyword evidence="6" id="KW-1185">Reference proteome</keyword>
<comment type="caution">
    <text evidence="5">The sequence shown here is derived from an EMBL/GenBank/DDBJ whole genome shotgun (WGS) entry which is preliminary data.</text>
</comment>
<dbReference type="CDD" id="cd22744">
    <property type="entry name" value="OTU"/>
    <property type="match status" value="1"/>
</dbReference>
<keyword evidence="1" id="KW-0862">Zinc</keyword>
<name>A0A812Q2E2_9DINO</name>
<dbReference type="PANTHER" id="PTHR12419">
    <property type="entry name" value="OTU DOMAIN CONTAINING PROTEIN"/>
    <property type="match status" value="1"/>
</dbReference>
<keyword evidence="1" id="KW-0479">Metal-binding</keyword>
<dbReference type="InterPro" id="IPR003323">
    <property type="entry name" value="OTU_dom"/>
</dbReference>
<sequence length="1144" mass="125726">MRWCVRAMAGNVSRTHHYVVTVTVVIPMVKCSRKAPGYPLRNRRVSSTTTSTTTTSPSPSTMGPVQLLVKGLRDGHFPRLQCSHDWAVGARIGEANNPGPGPETSSGLVEGLGLKEMILDMVREAVKEAIKEAFGAGFLGSASTPPVVQSATANQAEKSRGKGDKPQGRNGQPAADGHASQTRAAKLGKGRGGDKPVLSSSHDNTWKTVERRSPQAEFNLRPQDWDSPLLLFSDVAKALDKTADGTCFCAVVRCAAEQRTILHRILAGSKHAYSVLAVSIGREAEQPADTQRRVPGRVGDALAFRQATVVQFKSTPAGKIPQPKGMRQQAVKIELWESFEKPLRSALCSGLQTDMSMLCLDSFAWKAEKGDAQGHQLYGLVRLLKPEAEAVLHASGQDGIFLDPTRSMNIKSRIEWVERRNKQEGHSEYHARAIKCAGDLGLIVKGSRLAVRRTIKDDDNLKDEMKVPQIWIFEHVPLNVDPEQAKAILEESFVEVTMMRARGSKGGRSFYFKGAHATNPDADLVPISLDTGDGIITAWARVAPPRTAKVQQRQLPVTAVPLAARQTLRSITPVPMPAGSGTTPMEVSNTDTKESDGQDSGQAAHKKPEGGEPPSKRAAVAPELRQVPQGLKIEAQPNDGACAFHCFSQGLMKISKGKIDKHPRQLRAECVEHMQKHAEEYKASWDKKGPDGNELADWDSYISAVSAESAYVSDLELRALARLYDVKVVLVPQLACFPPVVFHSGQKSPKRCLMLWYSERHLDLLVTEEGKRVPEDIAAITAAINFDLRVGGGPTSSAASSAGSWGSPGTVFTDQGRASRSKRGGSAASSSWRSQPNTVWTGPGVTSGPQRTGGSTITAPHAVEDSLDQQEATGARSKRTVYHWQSHGLRRKTVKFFKCELCPYVVAVKDVPDLCSKRSSHCRRYHGGEGLPGNRTRTTDYVNPIKGSQTQSAWICPLCPYGITNQLRSALSSTTVVLAKRRHKQEHRPRVSDERWKRLCNIRGPNASAQRVTKMNHFVAKHLREDIQRQAEGFRKFTWPLRVCVKKTAKIRTVKFRTAWACDRCGKCFKFRKDLSAHRSVSRYHPNPCSSDKARKVRKSNLKKLGCLETWCRRNRQCHGFDDAKLSSIFKEAKAVLGGEYVQP</sequence>
<dbReference type="Gene3D" id="3.90.70.80">
    <property type="match status" value="1"/>
</dbReference>
<proteinExistence type="predicted"/>
<feature type="compositionally biased region" description="Basic and acidic residues" evidence="2">
    <location>
        <begin position="157"/>
        <end position="167"/>
    </location>
</feature>
<evidence type="ECO:0000313" key="6">
    <source>
        <dbReference type="Proteomes" id="UP000601435"/>
    </source>
</evidence>
<evidence type="ECO:0000259" key="3">
    <source>
        <dbReference type="PROSITE" id="PS50157"/>
    </source>
</evidence>
<feature type="compositionally biased region" description="Low complexity" evidence="2">
    <location>
        <begin position="797"/>
        <end position="810"/>
    </location>
</feature>
<dbReference type="InterPro" id="IPR013087">
    <property type="entry name" value="Znf_C2H2_type"/>
</dbReference>
<dbReference type="GO" id="GO:0016579">
    <property type="term" value="P:protein deubiquitination"/>
    <property type="evidence" value="ECO:0007669"/>
    <property type="project" value="TreeGrafter"/>
</dbReference>
<feature type="compositionally biased region" description="Polar residues" evidence="2">
    <location>
        <begin position="847"/>
        <end position="858"/>
    </location>
</feature>
<gene>
    <name evidence="5" type="ORF">SNEC2469_LOCUS9301</name>
</gene>
<organism evidence="5 6">
    <name type="scientific">Symbiodinium necroappetens</name>
    <dbReference type="NCBI Taxonomy" id="1628268"/>
    <lineage>
        <taxon>Eukaryota</taxon>
        <taxon>Sar</taxon>
        <taxon>Alveolata</taxon>
        <taxon>Dinophyceae</taxon>
        <taxon>Suessiales</taxon>
        <taxon>Symbiodiniaceae</taxon>
        <taxon>Symbiodinium</taxon>
    </lineage>
</organism>
<dbReference type="PROSITE" id="PS50802">
    <property type="entry name" value="OTU"/>
    <property type="match status" value="1"/>
</dbReference>
<feature type="domain" description="OTU" evidence="4">
    <location>
        <begin position="631"/>
        <end position="768"/>
    </location>
</feature>
<evidence type="ECO:0008006" key="7">
    <source>
        <dbReference type="Google" id="ProtNLM"/>
    </source>
</evidence>
<protein>
    <recommendedName>
        <fullName evidence="7">OTU domain-containing protein</fullName>
    </recommendedName>
</protein>
<dbReference type="SUPFAM" id="SSF54001">
    <property type="entry name" value="Cysteine proteinases"/>
    <property type="match status" value="1"/>
</dbReference>
<dbReference type="AlphaFoldDB" id="A0A812Q2E2"/>
<dbReference type="Pfam" id="PF02338">
    <property type="entry name" value="OTU"/>
    <property type="match status" value="1"/>
</dbReference>
<feature type="compositionally biased region" description="Low complexity" evidence="2">
    <location>
        <begin position="824"/>
        <end position="834"/>
    </location>
</feature>
<dbReference type="InterPro" id="IPR038765">
    <property type="entry name" value="Papain-like_cys_pep_sf"/>
</dbReference>
<evidence type="ECO:0000256" key="1">
    <source>
        <dbReference type="PROSITE-ProRule" id="PRU00042"/>
    </source>
</evidence>
<dbReference type="OrthoDB" id="435313at2759"/>
<dbReference type="InterPro" id="IPR050704">
    <property type="entry name" value="Peptidase_C85-like"/>
</dbReference>
<keyword evidence="1" id="KW-0863">Zinc-finger</keyword>
<evidence type="ECO:0000256" key="2">
    <source>
        <dbReference type="SAM" id="MobiDB-lite"/>
    </source>
</evidence>
<feature type="compositionally biased region" description="Basic and acidic residues" evidence="2">
    <location>
        <begin position="204"/>
        <end position="214"/>
    </location>
</feature>
<dbReference type="PROSITE" id="PS50157">
    <property type="entry name" value="ZINC_FINGER_C2H2_2"/>
    <property type="match status" value="1"/>
</dbReference>
<dbReference type="EMBL" id="CAJNJA010015060">
    <property type="protein sequence ID" value="CAE7355787.1"/>
    <property type="molecule type" value="Genomic_DNA"/>
</dbReference>
<feature type="compositionally biased region" description="Polar residues" evidence="2">
    <location>
        <begin position="580"/>
        <end position="590"/>
    </location>
</feature>
<dbReference type="GO" id="GO:0004843">
    <property type="term" value="F:cysteine-type deubiquitinase activity"/>
    <property type="evidence" value="ECO:0007669"/>
    <property type="project" value="TreeGrafter"/>
</dbReference>
<dbReference type="Proteomes" id="UP000601435">
    <property type="component" value="Unassembled WGS sequence"/>
</dbReference>
<feature type="non-terminal residue" evidence="5">
    <location>
        <position position="1144"/>
    </location>
</feature>
<dbReference type="GO" id="GO:0008270">
    <property type="term" value="F:zinc ion binding"/>
    <property type="evidence" value="ECO:0007669"/>
    <property type="project" value="UniProtKB-KW"/>
</dbReference>